<feature type="transmembrane region" description="Helical" evidence="15">
    <location>
        <begin position="298"/>
        <end position="322"/>
    </location>
</feature>
<evidence type="ECO:0000256" key="9">
    <source>
        <dbReference type="ARBA" id="ARBA00022824"/>
    </source>
</evidence>
<dbReference type="PIRSF" id="PIRSF028810">
    <property type="entry name" value="Alpha1_2_glucosyltferase_Alg10"/>
    <property type="match status" value="1"/>
</dbReference>
<dbReference type="GO" id="GO:0106073">
    <property type="term" value="F:dolichyl pyrophosphate Glc2Man9GlcNAc2 alpha-1,2-glucosyltransferase activity"/>
    <property type="evidence" value="ECO:0007669"/>
    <property type="project" value="UniProtKB-EC"/>
</dbReference>
<keyword evidence="18" id="KW-1185">Reference proteome</keyword>
<comment type="pathway">
    <text evidence="2">Protein modification; protein glycosylation.</text>
</comment>
<dbReference type="Proteomes" id="UP000799437">
    <property type="component" value="Unassembled WGS sequence"/>
</dbReference>
<name>A0A6A6WCC1_9PEZI</name>
<keyword evidence="9" id="KW-0256">Endoplasmic reticulum</keyword>
<evidence type="ECO:0000256" key="14">
    <source>
        <dbReference type="ARBA" id="ARBA00048064"/>
    </source>
</evidence>
<organism evidence="17 18">
    <name type="scientific">Pseudovirgaria hyperparasitica</name>
    <dbReference type="NCBI Taxonomy" id="470096"/>
    <lineage>
        <taxon>Eukaryota</taxon>
        <taxon>Fungi</taxon>
        <taxon>Dikarya</taxon>
        <taxon>Ascomycota</taxon>
        <taxon>Pezizomycotina</taxon>
        <taxon>Dothideomycetes</taxon>
        <taxon>Dothideomycetes incertae sedis</taxon>
        <taxon>Acrospermales</taxon>
        <taxon>Acrospermaceae</taxon>
        <taxon>Pseudovirgaria</taxon>
    </lineage>
</organism>
<evidence type="ECO:0000313" key="18">
    <source>
        <dbReference type="Proteomes" id="UP000799437"/>
    </source>
</evidence>
<comment type="catalytic activity">
    <reaction evidence="14">
        <text>an alpha-D-Glc-(1-&gt;3)-alpha-D-Glc-(1-&gt;3)-alpha-D-Man-(1-&gt;2)-alpha-D-Man-(1-&gt;2)-alpha-D-Man-(1-&gt;3)-[alpha-D-Man-(1-&gt;2)-alpha-D-Man-(1-&gt;3)-[alpha-D-Man-(1-&gt;2)-alpha-D-Man-(1-&gt;6)]-alpha-D-Man-(1-&gt;6)]-beta-D-Man-(1-&gt;4)-beta-D-GlcNAc-(1-&gt;4)-alpha-D-GlcNAc-diphospho-di-trans,poly-cis-dolichol + a di-trans,poly-cis-dolichyl beta-D-glucosyl phosphate = a alpha-D-Glc-(1-&gt;2)-alpha-D-Glc-(1-&gt;3)-alpha-D-Glc-(1-&gt;3)-alpha-D-Man-(1-&gt;2)-alpha-D-Man-(1-&gt;2)-alpha-D-Man-(1-&gt;3)-[alpha-D-Man-(1-&gt;2)-alpha-D-Man-(1-&gt;3)-[alpha-D-Man-(1-&gt;2)-alpha-D-Man-(1-&gt;6)]-alpha-D-Man-(1-&gt;6)]-beta-D-Man-(1-&gt;4)-beta-D-GlcNAc-(1-&gt;4)-alpha-D-GlcNAc-diphospho-di-trans,poly-cis-dolichol + a di-trans,poly-cis-dolichyl phosphate + H(+)</text>
        <dbReference type="Rhea" id="RHEA:29543"/>
        <dbReference type="Rhea" id="RHEA-COMP:19498"/>
        <dbReference type="Rhea" id="RHEA-COMP:19502"/>
        <dbReference type="Rhea" id="RHEA-COMP:19512"/>
        <dbReference type="Rhea" id="RHEA-COMP:19522"/>
        <dbReference type="ChEBI" id="CHEBI:15378"/>
        <dbReference type="ChEBI" id="CHEBI:57525"/>
        <dbReference type="ChEBI" id="CHEBI:57683"/>
        <dbReference type="ChEBI" id="CHEBI:132522"/>
        <dbReference type="ChEBI" id="CHEBI:132523"/>
        <dbReference type="EC" id="2.4.1.256"/>
    </reaction>
    <physiologicalReaction direction="left-to-right" evidence="14">
        <dbReference type="Rhea" id="RHEA:29544"/>
    </physiologicalReaction>
</comment>
<feature type="transmembrane region" description="Helical" evidence="15">
    <location>
        <begin position="501"/>
        <end position="526"/>
    </location>
</feature>
<evidence type="ECO:0000256" key="13">
    <source>
        <dbReference type="ARBA" id="ARBA00044727"/>
    </source>
</evidence>
<gene>
    <name evidence="17" type="ORF">EJ05DRAFT_498707</name>
</gene>
<keyword evidence="7" id="KW-0808">Transferase</keyword>
<evidence type="ECO:0000256" key="2">
    <source>
        <dbReference type="ARBA" id="ARBA00004922"/>
    </source>
</evidence>
<feature type="chain" id="PRO_5025422760" description="Dol-P-Glc:Glc(2)Man(9)GlcNAc(2)-PP-Dol alpha-1,2-glucosyltransferase" evidence="16">
    <location>
        <begin position="24"/>
        <end position="544"/>
    </location>
</feature>
<comment type="similarity">
    <text evidence="3">Belongs to the ALG10 glucosyltransferase family.</text>
</comment>
<feature type="transmembrane region" description="Helical" evidence="15">
    <location>
        <begin position="391"/>
        <end position="408"/>
    </location>
</feature>
<reference evidence="17" key="1">
    <citation type="journal article" date="2020" name="Stud. Mycol.">
        <title>101 Dothideomycetes genomes: a test case for predicting lifestyles and emergence of pathogens.</title>
        <authorList>
            <person name="Haridas S."/>
            <person name="Albert R."/>
            <person name="Binder M."/>
            <person name="Bloem J."/>
            <person name="Labutti K."/>
            <person name="Salamov A."/>
            <person name="Andreopoulos B."/>
            <person name="Baker S."/>
            <person name="Barry K."/>
            <person name="Bills G."/>
            <person name="Bluhm B."/>
            <person name="Cannon C."/>
            <person name="Castanera R."/>
            <person name="Culley D."/>
            <person name="Daum C."/>
            <person name="Ezra D."/>
            <person name="Gonzalez J."/>
            <person name="Henrissat B."/>
            <person name="Kuo A."/>
            <person name="Liang C."/>
            <person name="Lipzen A."/>
            <person name="Lutzoni F."/>
            <person name="Magnuson J."/>
            <person name="Mondo S."/>
            <person name="Nolan M."/>
            <person name="Ohm R."/>
            <person name="Pangilinan J."/>
            <person name="Park H.-J."/>
            <person name="Ramirez L."/>
            <person name="Alfaro M."/>
            <person name="Sun H."/>
            <person name="Tritt A."/>
            <person name="Yoshinaga Y."/>
            <person name="Zwiers L.-H."/>
            <person name="Turgeon B."/>
            <person name="Goodwin S."/>
            <person name="Spatafora J."/>
            <person name="Crous P."/>
            <person name="Grigoriev I."/>
        </authorList>
    </citation>
    <scope>NUCLEOTIDE SEQUENCE</scope>
    <source>
        <strain evidence="17">CBS 121739</strain>
    </source>
</reference>
<dbReference type="EC" id="2.4.1.256" evidence="4"/>
<dbReference type="GO" id="GO:0005789">
    <property type="term" value="C:endoplasmic reticulum membrane"/>
    <property type="evidence" value="ECO:0007669"/>
    <property type="project" value="UniProtKB-SubCell"/>
</dbReference>
<accession>A0A6A6WCC1</accession>
<keyword evidence="11 15" id="KW-0472">Membrane</keyword>
<evidence type="ECO:0000256" key="7">
    <source>
        <dbReference type="ARBA" id="ARBA00022679"/>
    </source>
</evidence>
<dbReference type="Pfam" id="PF04922">
    <property type="entry name" value="DIE2_ALG10"/>
    <property type="match status" value="1"/>
</dbReference>
<feature type="transmembrane region" description="Helical" evidence="15">
    <location>
        <begin position="82"/>
        <end position="101"/>
    </location>
</feature>
<dbReference type="OrthoDB" id="4769at2759"/>
<feature type="transmembrane region" description="Helical" evidence="15">
    <location>
        <begin position="113"/>
        <end position="136"/>
    </location>
</feature>
<evidence type="ECO:0000256" key="11">
    <source>
        <dbReference type="ARBA" id="ARBA00023136"/>
    </source>
</evidence>
<dbReference type="RefSeq" id="XP_033601947.1">
    <property type="nucleotide sequence ID" value="XM_033746724.1"/>
</dbReference>
<evidence type="ECO:0000256" key="4">
    <source>
        <dbReference type="ARBA" id="ARBA00011967"/>
    </source>
</evidence>
<dbReference type="PANTHER" id="PTHR12989">
    <property type="entry name" value="ALPHA-1,2-GLUCOSYLTRANSFERASE ALG10"/>
    <property type="match status" value="1"/>
</dbReference>
<evidence type="ECO:0000256" key="15">
    <source>
        <dbReference type="SAM" id="Phobius"/>
    </source>
</evidence>
<evidence type="ECO:0000256" key="5">
    <source>
        <dbReference type="ARBA" id="ARBA00018512"/>
    </source>
</evidence>
<feature type="transmembrane region" description="Helical" evidence="15">
    <location>
        <begin position="446"/>
        <end position="466"/>
    </location>
</feature>
<dbReference type="InterPro" id="IPR016900">
    <property type="entry name" value="Alg10"/>
</dbReference>
<evidence type="ECO:0000256" key="8">
    <source>
        <dbReference type="ARBA" id="ARBA00022692"/>
    </source>
</evidence>
<dbReference type="GeneID" id="54487778"/>
<evidence type="ECO:0000256" key="6">
    <source>
        <dbReference type="ARBA" id="ARBA00022676"/>
    </source>
</evidence>
<dbReference type="PANTHER" id="PTHR12989:SF10">
    <property type="entry name" value="DOL-P-GLC:GLC(2)MAN(9)GLCNAC(2)-PP-DOL ALPHA-1,2-GLUCOSYLTRANSFERASE-RELATED"/>
    <property type="match status" value="1"/>
</dbReference>
<evidence type="ECO:0000256" key="1">
    <source>
        <dbReference type="ARBA" id="ARBA00004477"/>
    </source>
</evidence>
<keyword evidence="6" id="KW-0328">Glycosyltransferase</keyword>
<sequence>MSFLVPAAVLGSVAIFWASCVSSVVTEPYLDEFFHVRQAQVYCADHFVIWDPKITTPPGLYLLSRILLAVTGRCDVVALRSLNTIGLILTLVPTAVLVGRITQARRATDGPSLITLHSALNVTLFPPLFFFSALYYTDVLSTILVLAHYDHTLKGLYTRATGFRHHVISVVLGASALLFRQTNIFWVAVFPAGLTAIQELKTHCMLDEAAKTSGHASADWLNMEDLDVADASVEDYLFFLVAVALGAMKKPWSIVKAITPYLFLIVMFAAFVAWNGGVVLGDKSNHIATIHVPQMLYIWPYMMFFSFPLTIPVLLTAVLHFLPRQYLPLGLQSFTQRPANHRILPRIPIVIAFVFLGLLAVKLNTIVHPFTLADNRHYVFYVFRLLLRHPIVKYVAVPIYIICAWLIIQSTGSGNLHLKNGQADSSAARRPKLSPDPTIDSPKGKFSFLIIWLATTALSVVTAPLVEPRYFIIPWAVWRINAAPIAVDVHDRQVQITKNPLWTYGILVCETLWLALINLGTGYMFLYRGFGWPQEPGKVQRFMW</sequence>
<evidence type="ECO:0000256" key="10">
    <source>
        <dbReference type="ARBA" id="ARBA00022989"/>
    </source>
</evidence>
<feature type="transmembrane region" description="Helical" evidence="15">
    <location>
        <begin position="343"/>
        <end position="361"/>
    </location>
</feature>
<feature type="transmembrane region" description="Helical" evidence="15">
    <location>
        <begin position="258"/>
        <end position="278"/>
    </location>
</feature>
<comment type="function">
    <text evidence="13">Dol-P-Glc:Glc(2)Man(9)GlcNAc(2)-PP-Dol alpha-1,2-glucosyltransferase that operates in the biosynthetic pathway of dolichol-linked oligosaccharides, the glycan precursors employed in protein asparagine (N)-glycosylation. The assembly of dolichol-linked oligosaccharides begins on the cytosolic side of the endoplasmic reticulum membrane and finishes in its lumen. The sequential addition of sugars to dolichol pyrophosphate produces dolichol-linked oligosaccharides containing fourteen sugars, including two GlcNAcs, nine mannoses and three glucoses. Once assembled, the oligosaccharide is transferred from the lipid to nascent proteins by oligosaccharyltransferases. In the lumen of the endoplasmic reticulum, adds the third and last glucose residue from dolichyl phosphate glucose (Dol-P-Glc) onto the lipid-linked oligosaccharide intermediate Glc(2)Man(9)GlcNAc(2)-PP-Dol to produce Glc(3)Man(9)GlcNAc(2)-PP-Dol.</text>
</comment>
<dbReference type="GO" id="GO:0006488">
    <property type="term" value="P:dolichol-linked oligosaccharide biosynthetic process"/>
    <property type="evidence" value="ECO:0007669"/>
    <property type="project" value="InterPro"/>
</dbReference>
<protein>
    <recommendedName>
        <fullName evidence="5">Dol-P-Glc:Glc(2)Man(9)GlcNAc(2)-PP-Dol alpha-1,2-glucosyltransferase</fullName>
        <ecNumber evidence="4">2.4.1.256</ecNumber>
    </recommendedName>
    <alternativeName>
        <fullName evidence="12">Asparagine-linked glycosylation protein 10</fullName>
    </alternativeName>
</protein>
<keyword evidence="8 15" id="KW-0812">Transmembrane</keyword>
<evidence type="ECO:0000256" key="16">
    <source>
        <dbReference type="SAM" id="SignalP"/>
    </source>
</evidence>
<keyword evidence="16" id="KW-0732">Signal</keyword>
<feature type="signal peptide" evidence="16">
    <location>
        <begin position="1"/>
        <end position="23"/>
    </location>
</feature>
<feature type="transmembrane region" description="Helical" evidence="15">
    <location>
        <begin position="156"/>
        <end position="179"/>
    </location>
</feature>
<dbReference type="UniPathway" id="UPA00378"/>
<proteinExistence type="inferred from homology"/>
<evidence type="ECO:0000313" key="17">
    <source>
        <dbReference type="EMBL" id="KAF2759496.1"/>
    </source>
</evidence>
<dbReference type="AlphaFoldDB" id="A0A6A6WCC1"/>
<keyword evidence="10 15" id="KW-1133">Transmembrane helix</keyword>
<evidence type="ECO:0000256" key="12">
    <source>
        <dbReference type="ARBA" id="ARBA00032069"/>
    </source>
</evidence>
<dbReference type="EMBL" id="ML996569">
    <property type="protein sequence ID" value="KAF2759496.1"/>
    <property type="molecule type" value="Genomic_DNA"/>
</dbReference>
<evidence type="ECO:0000256" key="3">
    <source>
        <dbReference type="ARBA" id="ARBA00010600"/>
    </source>
</evidence>
<comment type="subcellular location">
    <subcellularLocation>
        <location evidence="1">Endoplasmic reticulum membrane</location>
        <topology evidence="1">Multi-pass membrane protein</topology>
    </subcellularLocation>
</comment>